<dbReference type="RefSeq" id="WP_062245906.1">
    <property type="nucleotide sequence ID" value="NZ_JBPJFL010000003.1"/>
</dbReference>
<dbReference type="Proteomes" id="UP000054375">
    <property type="component" value="Unassembled WGS sequence"/>
</dbReference>
<name>A0A117QXE0_9ACTN</name>
<reference evidence="1 2" key="1">
    <citation type="submission" date="2015-10" db="EMBL/GenBank/DDBJ databases">
        <title>Draft genome sequence of Streptomyces griseorubiginosus DSM 40469, type strain for the species Streptomyces griseorubiginosus.</title>
        <authorList>
            <person name="Ruckert C."/>
            <person name="Winkler A."/>
            <person name="Kalinowski J."/>
            <person name="Kampfer P."/>
            <person name="Glaeser S."/>
        </authorList>
    </citation>
    <scope>NUCLEOTIDE SEQUENCE [LARGE SCALE GENOMIC DNA]</scope>
    <source>
        <strain evidence="1 2">DSM 40469</strain>
    </source>
</reference>
<dbReference type="PANTHER" id="PTHR34846:SF11">
    <property type="entry name" value="4-CARBOXYMUCONOLACTONE DECARBOXYLASE FAMILY PROTEIN (AFU_ORTHOLOGUE AFUA_6G11590)"/>
    <property type="match status" value="1"/>
</dbReference>
<protein>
    <submittedName>
        <fullName evidence="1">Uncharacterized protein</fullName>
    </submittedName>
</protein>
<accession>A0A117QXE0</accession>
<evidence type="ECO:0000313" key="2">
    <source>
        <dbReference type="Proteomes" id="UP000054375"/>
    </source>
</evidence>
<dbReference type="PANTHER" id="PTHR34846">
    <property type="entry name" value="4-CARBOXYMUCONOLACTONE DECARBOXYLASE FAMILY PROTEIN (AFU_ORTHOLOGUE AFUA_6G11590)"/>
    <property type="match status" value="1"/>
</dbReference>
<dbReference type="AlphaFoldDB" id="A0A117QXE0"/>
<dbReference type="Gene3D" id="1.20.1290.10">
    <property type="entry name" value="AhpD-like"/>
    <property type="match status" value="1"/>
</dbReference>
<keyword evidence="2" id="KW-1185">Reference proteome</keyword>
<proteinExistence type="predicted"/>
<organism evidence="1 2">
    <name type="scientific">Streptomyces griseorubiginosus</name>
    <dbReference type="NCBI Taxonomy" id="67304"/>
    <lineage>
        <taxon>Bacteria</taxon>
        <taxon>Bacillati</taxon>
        <taxon>Actinomycetota</taxon>
        <taxon>Actinomycetes</taxon>
        <taxon>Kitasatosporales</taxon>
        <taxon>Streptomycetaceae</taxon>
        <taxon>Streptomyces</taxon>
    </lineage>
</organism>
<dbReference type="EMBL" id="LMWV01000036">
    <property type="protein sequence ID" value="KUN59486.1"/>
    <property type="molecule type" value="Genomic_DNA"/>
</dbReference>
<sequence>MARLPYPDRSTFPQDLQDFLAKIPEHRNFNMMSYSISTIEQYIRQGVAQYTGLQLPARSRELIILTTAAAGQAEYEFVQHVPISESAGVDPEIREAIHRLEFDSPRLSADDRAVVNFTAAVVRSPFVSDEVFDAVRVVLSNREILEAMQVIGFYWSFGRVATVLQVEIESAHGTAVVEASRNFTAGRKEHKDH</sequence>
<dbReference type="InterPro" id="IPR029032">
    <property type="entry name" value="AhpD-like"/>
</dbReference>
<gene>
    <name evidence="1" type="ORF">AQJ54_39225</name>
</gene>
<dbReference type="SUPFAM" id="SSF69118">
    <property type="entry name" value="AhpD-like"/>
    <property type="match status" value="1"/>
</dbReference>
<evidence type="ECO:0000313" key="1">
    <source>
        <dbReference type="EMBL" id="KUN59486.1"/>
    </source>
</evidence>
<comment type="caution">
    <text evidence="1">The sequence shown here is derived from an EMBL/GenBank/DDBJ whole genome shotgun (WGS) entry which is preliminary data.</text>
</comment>